<evidence type="ECO:0000256" key="2">
    <source>
        <dbReference type="SAM" id="Phobius"/>
    </source>
</evidence>
<proteinExistence type="predicted"/>
<accession>A0A915D3E2</accession>
<keyword evidence="2" id="KW-1133">Transmembrane helix</keyword>
<organism evidence="3 4">
    <name type="scientific">Ditylenchus dipsaci</name>
    <dbReference type="NCBI Taxonomy" id="166011"/>
    <lineage>
        <taxon>Eukaryota</taxon>
        <taxon>Metazoa</taxon>
        <taxon>Ecdysozoa</taxon>
        <taxon>Nematoda</taxon>
        <taxon>Chromadorea</taxon>
        <taxon>Rhabditida</taxon>
        <taxon>Tylenchina</taxon>
        <taxon>Tylenchomorpha</taxon>
        <taxon>Sphaerularioidea</taxon>
        <taxon>Anguinidae</taxon>
        <taxon>Anguininae</taxon>
        <taxon>Ditylenchus</taxon>
    </lineage>
</organism>
<dbReference type="PANTHER" id="PTHR21650:SF4">
    <property type="entry name" value="MEMBRALIN"/>
    <property type="match status" value="1"/>
</dbReference>
<feature type="region of interest" description="Disordered" evidence="1">
    <location>
        <begin position="123"/>
        <end position="158"/>
    </location>
</feature>
<dbReference type="PANTHER" id="PTHR21650">
    <property type="entry name" value="MEMBRALIN/KINETOCHORE PROTEIN NUF2"/>
    <property type="match status" value="1"/>
</dbReference>
<sequence length="246" mass="27926">MEAIMSEIFNDTSTAFYVILLVWMADQYDAICCHSSIGKRYWLRFFYLYHFAFYAYQYRFGLYGGLALFTSAFFIFHSMIFFFHHYEMPLIVYQERLQRVVNDLQHNNNVTASTTLNVNITLTERDSRNTAQSTTPVDTTNDRTVHQSQNSSSTETARTISSIVTCTIRRLRRRSNATTTTEGQSSPAPTTEDSENQLLTTAAHSNIVTAATDLVRAGERAADALLQQTMSELFNSETGSGEDSIF</sequence>
<dbReference type="AlphaFoldDB" id="A0A915D3E2"/>
<name>A0A915D3E2_9BILA</name>
<dbReference type="Pfam" id="PF09746">
    <property type="entry name" value="Membralin"/>
    <property type="match status" value="1"/>
</dbReference>
<feature type="region of interest" description="Disordered" evidence="1">
    <location>
        <begin position="172"/>
        <end position="194"/>
    </location>
</feature>
<feature type="compositionally biased region" description="Polar residues" evidence="1">
    <location>
        <begin position="129"/>
        <end position="139"/>
    </location>
</feature>
<evidence type="ECO:0000313" key="3">
    <source>
        <dbReference type="Proteomes" id="UP000887574"/>
    </source>
</evidence>
<feature type="transmembrane region" description="Helical" evidence="2">
    <location>
        <begin position="63"/>
        <end position="83"/>
    </location>
</feature>
<feature type="compositionally biased region" description="Polar residues" evidence="1">
    <location>
        <begin position="146"/>
        <end position="158"/>
    </location>
</feature>
<keyword evidence="2" id="KW-0472">Membrane</keyword>
<dbReference type="InterPro" id="IPR019144">
    <property type="entry name" value="Membralin"/>
</dbReference>
<dbReference type="Proteomes" id="UP000887574">
    <property type="component" value="Unplaced"/>
</dbReference>
<dbReference type="GO" id="GO:1904294">
    <property type="term" value="P:positive regulation of ERAD pathway"/>
    <property type="evidence" value="ECO:0007669"/>
    <property type="project" value="TreeGrafter"/>
</dbReference>
<evidence type="ECO:0000256" key="1">
    <source>
        <dbReference type="SAM" id="MobiDB-lite"/>
    </source>
</evidence>
<dbReference type="GO" id="GO:0034976">
    <property type="term" value="P:response to endoplasmic reticulum stress"/>
    <property type="evidence" value="ECO:0007669"/>
    <property type="project" value="TreeGrafter"/>
</dbReference>
<dbReference type="GO" id="GO:0005783">
    <property type="term" value="C:endoplasmic reticulum"/>
    <property type="evidence" value="ECO:0007669"/>
    <property type="project" value="TreeGrafter"/>
</dbReference>
<dbReference type="WBParaSite" id="jg14966">
    <property type="protein sequence ID" value="jg14966"/>
    <property type="gene ID" value="jg14966"/>
</dbReference>
<reference evidence="4" key="1">
    <citation type="submission" date="2022-11" db="UniProtKB">
        <authorList>
            <consortium name="WormBaseParasite"/>
        </authorList>
    </citation>
    <scope>IDENTIFICATION</scope>
</reference>
<evidence type="ECO:0000313" key="4">
    <source>
        <dbReference type="WBParaSite" id="jg14966"/>
    </source>
</evidence>
<keyword evidence="2" id="KW-0812">Transmembrane</keyword>
<keyword evidence="3" id="KW-1185">Reference proteome</keyword>
<protein>
    <submittedName>
        <fullName evidence="4">Membralin</fullName>
    </submittedName>
</protein>
<feature type="compositionally biased region" description="Polar residues" evidence="1">
    <location>
        <begin position="176"/>
        <end position="194"/>
    </location>
</feature>